<dbReference type="OrthoDB" id="253142at2759"/>
<dbReference type="Proteomes" id="UP000283634">
    <property type="component" value="Unassembled WGS sequence"/>
</dbReference>
<protein>
    <submittedName>
        <fullName evidence="2">Uncharacterized protein</fullName>
    </submittedName>
</protein>
<comment type="caution">
    <text evidence="2">The sequence shown here is derived from an EMBL/GenBank/DDBJ whole genome shotgun (WGS) entry which is preliminary data.</text>
</comment>
<dbReference type="RefSeq" id="XP_029237947.1">
    <property type="nucleotide sequence ID" value="XM_029382164.1"/>
</dbReference>
<reference evidence="2 3" key="1">
    <citation type="journal article" date="2018" name="BMC Genomics">
        <title>Genomic comparison of Trypanosoma conorhini and Trypanosoma rangeli to Trypanosoma cruzi strains of high and low virulence.</title>
        <authorList>
            <person name="Bradwell K.R."/>
            <person name="Koparde V.N."/>
            <person name="Matveyev A.V."/>
            <person name="Serrano M.G."/>
            <person name="Alves J.M."/>
            <person name="Parikh H."/>
            <person name="Huang B."/>
            <person name="Lee V."/>
            <person name="Espinosa-Alvarez O."/>
            <person name="Ortiz P.A."/>
            <person name="Costa-Martins A.G."/>
            <person name="Teixeira M.M."/>
            <person name="Buck G.A."/>
        </authorList>
    </citation>
    <scope>NUCLEOTIDE SEQUENCE [LARGE SCALE GENOMIC DNA]</scope>
    <source>
        <strain evidence="2 3">AM80</strain>
    </source>
</reference>
<feature type="region of interest" description="Disordered" evidence="1">
    <location>
        <begin position="45"/>
        <end position="70"/>
    </location>
</feature>
<dbReference type="EMBL" id="MKGL01000171">
    <property type="protein sequence ID" value="RNF04174.1"/>
    <property type="molecule type" value="Genomic_DNA"/>
</dbReference>
<proteinExistence type="predicted"/>
<evidence type="ECO:0000313" key="2">
    <source>
        <dbReference type="EMBL" id="RNF04174.1"/>
    </source>
</evidence>
<feature type="region of interest" description="Disordered" evidence="1">
    <location>
        <begin position="519"/>
        <end position="560"/>
    </location>
</feature>
<name>A0A422NFC1_TRYRA</name>
<evidence type="ECO:0000313" key="3">
    <source>
        <dbReference type="Proteomes" id="UP000283634"/>
    </source>
</evidence>
<organism evidence="2 3">
    <name type="scientific">Trypanosoma rangeli</name>
    <dbReference type="NCBI Taxonomy" id="5698"/>
    <lineage>
        <taxon>Eukaryota</taxon>
        <taxon>Discoba</taxon>
        <taxon>Euglenozoa</taxon>
        <taxon>Kinetoplastea</taxon>
        <taxon>Metakinetoplastina</taxon>
        <taxon>Trypanosomatida</taxon>
        <taxon>Trypanosomatidae</taxon>
        <taxon>Trypanosoma</taxon>
        <taxon>Herpetosoma</taxon>
    </lineage>
</organism>
<evidence type="ECO:0000256" key="1">
    <source>
        <dbReference type="SAM" id="MobiDB-lite"/>
    </source>
</evidence>
<keyword evidence="3" id="KW-1185">Reference proteome</keyword>
<gene>
    <name evidence="2" type="ORF">TraAM80_05278</name>
</gene>
<dbReference type="AlphaFoldDB" id="A0A422NFC1"/>
<dbReference type="GeneID" id="40329211"/>
<sequence length="720" mass="78187">MPVTRALITKPAAWSSLERRRNAITKPRTESDLANTSDPLVLTHTTSLSSAPHHHQVSTLWDEREHEASTSPHKGPCMLIGCHGYAVNDGVAPRPNGCENTQSVAFVPHKNECAEACCSSCGAPVPDGSLRLTVLDPWGQNEEAASNYLGGHFEGSEGERQQRAFTAERGPSISSSRKNVCPTDDGVDLLRRHHSKRSLRAGALEDGADTGRYPFKETEDNALLSSGVDEECGAQQGSAHTSTPACTRASAIAISLFQRLLGQTMLSQYFNAWWRFILLKTHKPKGTNALALAAPGAASQGSDPSRYHVSAPAHFEASRIPLGWREFSESPEFIGSTAFVGEEVLRAGPNFGHLFTASGERGTHSSRCLVSMNPALSGELTECLSLSPTHQRSLVPRRLRHRGIDGRSRQGGLDHTHVARPLDWSGLLEGEEVAARISLKGEEARQRCELQSNAQCVMDNLLMIALCGKRRVSLPVSLRAKAFVQVEEADTIENCSTPHFVEANQLRLPLRPRTKWEGGVPFSGGTAVSPGAEGHASYRDRTPISSDKYTREGSLGEAPAEPQLEKVLAAAASTPETHLSRNKFPDPPLHDNFYMDCDEWKGEGLPCSDHTHGLSSSPGAEVNTGVPQGTQEVVFPLPTAGAVAPTQSTPQREIEYTTANTPITLARTNRKGLPLTVPDGLWCSELHIRERLRRRQLVAKYCEGLELIIYACFSDAVQLA</sequence>
<accession>A0A422NFC1</accession>